<keyword evidence="2" id="KW-0406">Ion transport</keyword>
<keyword evidence="5" id="KW-1185">Reference proteome</keyword>
<protein>
    <submittedName>
        <fullName evidence="4">Putative V-type proton ATPase subunit d</fullName>
    </submittedName>
</protein>
<dbReference type="GO" id="GO:0033179">
    <property type="term" value="C:proton-transporting V-type ATPase, V0 domain"/>
    <property type="evidence" value="ECO:0007669"/>
    <property type="project" value="InterPro"/>
</dbReference>
<evidence type="ECO:0000256" key="1">
    <source>
        <dbReference type="ARBA" id="ARBA00022448"/>
    </source>
</evidence>
<dbReference type="Gene3D" id="1.10.132.50">
    <property type="entry name" value="ATP synthase (C/AC39) subunit, domain 3"/>
    <property type="match status" value="2"/>
</dbReference>
<dbReference type="GO" id="GO:0046961">
    <property type="term" value="F:proton-transporting ATPase activity, rotational mechanism"/>
    <property type="evidence" value="ECO:0007669"/>
    <property type="project" value="InterPro"/>
</dbReference>
<dbReference type="OrthoDB" id="10250083at2759"/>
<reference evidence="4 5" key="1">
    <citation type="submission" date="2016-02" db="EMBL/GenBank/DDBJ databases">
        <title>Genome analysis of coral dinoflagellate symbionts highlights evolutionary adaptations to a symbiotic lifestyle.</title>
        <authorList>
            <person name="Aranda M."/>
            <person name="Li Y."/>
            <person name="Liew Y.J."/>
            <person name="Baumgarten S."/>
            <person name="Simakov O."/>
            <person name="Wilson M."/>
            <person name="Piel J."/>
            <person name="Ashoor H."/>
            <person name="Bougouffa S."/>
            <person name="Bajic V.B."/>
            <person name="Ryu T."/>
            <person name="Ravasi T."/>
            <person name="Bayer T."/>
            <person name="Micklem G."/>
            <person name="Kim H."/>
            <person name="Bhak J."/>
            <person name="Lajeunesse T.C."/>
            <person name="Voolstra C.R."/>
        </authorList>
    </citation>
    <scope>NUCLEOTIDE SEQUENCE [LARGE SCALE GENOMIC DNA]</scope>
    <source>
        <strain evidence="4 5">CCMP2467</strain>
    </source>
</reference>
<dbReference type="AlphaFoldDB" id="A0A1Q9DT94"/>
<sequence length="596" mass="67321">MELAMFNVSHGFTESVVRGLRSGFLGPEDYRRLGACDTLEDMRSALEETDYGTFLQDEPSPLLVSTISKRCYDKLADEFRYLKAQTVEPLSTFMDFIAREKMIDNVCMIIQGALNNKAPKELEEKVHPLGVFEGMKDPHMAPALNTSSSAAFPDSTGRSGTPSGSWQSQPPPPVRLPATRVVRRFLSSSFVGSPSIAKAMELAMFNVSHGFTESVVRGLRSGFLGPEDYRRLGACDTLEDMRSALEETDYGTFLQDEPSPLLVSTISKRCYDKLADEFRYLKAQTVEPLSTFMDFIAREKMIDNVCMIIQGALNNKAPKELEEKVHPLGVFEGMKVIMSESFDVQGGFDDVYRIFLVDTPIGPYFEEYLKEADHDKDEMAPAGIETSQVGGILTKQDLEIMKQSLKKAWLEDFYSFVESQGGTTAEVMGNVLKMEADFRVLLVTLNALNTDLSKEASLGDRNALYPNFGYLYPEGTKALWKAYDESTVRFALEPYSKYLHLFDQVKDFYDSETGGSRAAPAGAQSIEDLIYAENVRMYEMAFEQQYHFGIFYAWVKLREQEIRNIRWIANMVVLNTKVMQCYHVLYKGDQLKAFFP</sequence>
<evidence type="ECO:0000313" key="5">
    <source>
        <dbReference type="Proteomes" id="UP000186817"/>
    </source>
</evidence>
<evidence type="ECO:0000256" key="2">
    <source>
        <dbReference type="ARBA" id="ARBA00023065"/>
    </source>
</evidence>
<feature type="compositionally biased region" description="Low complexity" evidence="3">
    <location>
        <begin position="159"/>
        <end position="168"/>
    </location>
</feature>
<proteinExistence type="predicted"/>
<dbReference type="InterPro" id="IPR036079">
    <property type="entry name" value="ATPase_csu/dsu_sf"/>
</dbReference>
<dbReference type="InterPro" id="IPR016727">
    <property type="entry name" value="ATPase_V0-cplx_dsu"/>
</dbReference>
<feature type="region of interest" description="Disordered" evidence="3">
    <location>
        <begin position="143"/>
        <end position="174"/>
    </location>
</feature>
<dbReference type="Proteomes" id="UP000186817">
    <property type="component" value="Unassembled WGS sequence"/>
</dbReference>
<dbReference type="InterPro" id="IPR002843">
    <property type="entry name" value="ATPase_V0-cplx_csu/dsu"/>
</dbReference>
<dbReference type="OMA" id="TKDIMCP"/>
<accession>A0A1Q9DT94</accession>
<dbReference type="PANTHER" id="PTHR11028">
    <property type="entry name" value="VACUOLAR ATP SYNTHASE SUBUNIT AC39"/>
    <property type="match status" value="1"/>
</dbReference>
<comment type="caution">
    <text evidence="4">The sequence shown here is derived from an EMBL/GenBank/DDBJ whole genome shotgun (WGS) entry which is preliminary data.</text>
</comment>
<gene>
    <name evidence="4" type="ORF">AK812_SmicGene19163</name>
</gene>
<dbReference type="SUPFAM" id="SSF103486">
    <property type="entry name" value="V-type ATP synthase subunit C"/>
    <property type="match status" value="2"/>
</dbReference>
<evidence type="ECO:0000313" key="4">
    <source>
        <dbReference type="EMBL" id="OLP98393.1"/>
    </source>
</evidence>
<evidence type="ECO:0000256" key="3">
    <source>
        <dbReference type="SAM" id="MobiDB-lite"/>
    </source>
</evidence>
<keyword evidence="1" id="KW-0813">Transport</keyword>
<dbReference type="InterPro" id="IPR044911">
    <property type="entry name" value="V-type_ATPase_csu/dsu_dom_3"/>
</dbReference>
<name>A0A1Q9DT94_SYMMI</name>
<organism evidence="4 5">
    <name type="scientific">Symbiodinium microadriaticum</name>
    <name type="common">Dinoflagellate</name>
    <name type="synonym">Zooxanthella microadriatica</name>
    <dbReference type="NCBI Taxonomy" id="2951"/>
    <lineage>
        <taxon>Eukaryota</taxon>
        <taxon>Sar</taxon>
        <taxon>Alveolata</taxon>
        <taxon>Dinophyceae</taxon>
        <taxon>Suessiales</taxon>
        <taxon>Symbiodiniaceae</taxon>
        <taxon>Symbiodinium</taxon>
    </lineage>
</organism>
<dbReference type="Pfam" id="PF01992">
    <property type="entry name" value="vATP-synt_AC39"/>
    <property type="match status" value="2"/>
</dbReference>
<dbReference type="EMBL" id="LSRX01000398">
    <property type="protein sequence ID" value="OLP98393.1"/>
    <property type="molecule type" value="Genomic_DNA"/>
</dbReference>